<dbReference type="Proteomes" id="UP000642819">
    <property type="component" value="Unassembled WGS sequence"/>
</dbReference>
<dbReference type="InterPro" id="IPR015375">
    <property type="entry name" value="NADH_PPase-like_N"/>
</dbReference>
<dbReference type="Pfam" id="PF09296">
    <property type="entry name" value="NUDIX-like"/>
    <property type="match status" value="1"/>
</dbReference>
<evidence type="ECO:0000256" key="2">
    <source>
        <dbReference type="ARBA" id="ARBA00001947"/>
    </source>
</evidence>
<dbReference type="Pfam" id="PF09297">
    <property type="entry name" value="Zn_ribbon_NUD"/>
    <property type="match status" value="1"/>
</dbReference>
<dbReference type="NCBIfam" id="NF001299">
    <property type="entry name" value="PRK00241.1"/>
    <property type="match status" value="1"/>
</dbReference>
<evidence type="ECO:0000256" key="5">
    <source>
        <dbReference type="ARBA" id="ARBA00022723"/>
    </source>
</evidence>
<evidence type="ECO:0000313" key="11">
    <source>
        <dbReference type="EMBL" id="GHD03665.1"/>
    </source>
</evidence>
<keyword evidence="6" id="KW-0378">Hydrolase</keyword>
<keyword evidence="12" id="KW-1185">Reference proteome</keyword>
<evidence type="ECO:0000259" key="10">
    <source>
        <dbReference type="PROSITE" id="PS51462"/>
    </source>
</evidence>
<dbReference type="EMBL" id="BMXK01000004">
    <property type="protein sequence ID" value="GHD03665.1"/>
    <property type="molecule type" value="Genomic_DNA"/>
</dbReference>
<dbReference type="PROSITE" id="PS00893">
    <property type="entry name" value="NUDIX_BOX"/>
    <property type="match status" value="1"/>
</dbReference>
<name>A0ABQ3GF21_9MICC</name>
<evidence type="ECO:0000256" key="4">
    <source>
        <dbReference type="ARBA" id="ARBA00012381"/>
    </source>
</evidence>
<dbReference type="InterPro" id="IPR020084">
    <property type="entry name" value="NUDIX_hydrolase_CS"/>
</dbReference>
<comment type="catalytic activity">
    <reaction evidence="9">
        <text>a 5'-end NAD(+)-phospho-ribonucleoside in mRNA + H2O = a 5'-end phospho-adenosine-phospho-ribonucleoside in mRNA + beta-nicotinamide D-ribonucleotide + 2 H(+)</text>
        <dbReference type="Rhea" id="RHEA:60876"/>
        <dbReference type="Rhea" id="RHEA-COMP:15698"/>
        <dbReference type="Rhea" id="RHEA-COMP:15719"/>
        <dbReference type="ChEBI" id="CHEBI:14649"/>
        <dbReference type="ChEBI" id="CHEBI:15377"/>
        <dbReference type="ChEBI" id="CHEBI:15378"/>
        <dbReference type="ChEBI" id="CHEBI:144029"/>
        <dbReference type="ChEBI" id="CHEBI:144051"/>
    </reaction>
    <physiologicalReaction direction="left-to-right" evidence="9">
        <dbReference type="Rhea" id="RHEA:60877"/>
    </physiologicalReaction>
</comment>
<accession>A0ABQ3GF21</accession>
<evidence type="ECO:0000256" key="9">
    <source>
        <dbReference type="ARBA" id="ARBA00023679"/>
    </source>
</evidence>
<evidence type="ECO:0000256" key="8">
    <source>
        <dbReference type="ARBA" id="ARBA00023027"/>
    </source>
</evidence>
<reference evidence="12" key="1">
    <citation type="journal article" date="2019" name="Int. J. Syst. Evol. Microbiol.">
        <title>The Global Catalogue of Microorganisms (GCM) 10K type strain sequencing project: providing services to taxonomists for standard genome sequencing and annotation.</title>
        <authorList>
            <consortium name="The Broad Institute Genomics Platform"/>
            <consortium name="The Broad Institute Genome Sequencing Center for Infectious Disease"/>
            <person name="Wu L."/>
            <person name="Ma J."/>
        </authorList>
    </citation>
    <scope>NUCLEOTIDE SEQUENCE [LARGE SCALE GENOMIC DNA]</scope>
    <source>
        <strain evidence="12">KCTC 19466</strain>
    </source>
</reference>
<dbReference type="EC" id="3.6.1.22" evidence="4"/>
<organism evidence="11 12">
    <name type="scientific">Zhihengliuella salsuginis</name>
    <dbReference type="NCBI Taxonomy" id="578222"/>
    <lineage>
        <taxon>Bacteria</taxon>
        <taxon>Bacillati</taxon>
        <taxon>Actinomycetota</taxon>
        <taxon>Actinomycetes</taxon>
        <taxon>Micrococcales</taxon>
        <taxon>Micrococcaceae</taxon>
        <taxon>Zhihengliuella</taxon>
    </lineage>
</organism>
<evidence type="ECO:0000256" key="3">
    <source>
        <dbReference type="ARBA" id="ARBA00009595"/>
    </source>
</evidence>
<evidence type="ECO:0000313" key="12">
    <source>
        <dbReference type="Proteomes" id="UP000642819"/>
    </source>
</evidence>
<dbReference type="PANTHER" id="PTHR42904:SF6">
    <property type="entry name" value="NAD-CAPPED RNA HYDROLASE NUDT12"/>
    <property type="match status" value="1"/>
</dbReference>
<dbReference type="Gene3D" id="3.90.79.10">
    <property type="entry name" value="Nucleoside Triphosphate Pyrophosphohydrolase"/>
    <property type="match status" value="1"/>
</dbReference>
<dbReference type="InterPro" id="IPR050241">
    <property type="entry name" value="NAD-cap_RNA_hydrolase_NudC"/>
</dbReference>
<gene>
    <name evidence="11" type="ORF">GCM10008096_09930</name>
</gene>
<comment type="cofactor">
    <cofactor evidence="1">
        <name>Mg(2+)</name>
        <dbReference type="ChEBI" id="CHEBI:18420"/>
    </cofactor>
</comment>
<dbReference type="CDD" id="cd03429">
    <property type="entry name" value="NUDIX_NADH_pyrophosphatase_Nudt13"/>
    <property type="match status" value="1"/>
</dbReference>
<proteinExistence type="inferred from homology"/>
<dbReference type="Gene3D" id="3.90.79.20">
    <property type="match status" value="1"/>
</dbReference>
<dbReference type="RefSeq" id="WP_189349036.1">
    <property type="nucleotide sequence ID" value="NZ_BMXK01000004.1"/>
</dbReference>
<dbReference type="InterPro" id="IPR015797">
    <property type="entry name" value="NUDIX_hydrolase-like_dom_sf"/>
</dbReference>
<protein>
    <recommendedName>
        <fullName evidence="4">NAD(+) diphosphatase</fullName>
        <ecNumber evidence="4">3.6.1.22</ecNumber>
    </recommendedName>
</protein>
<comment type="similarity">
    <text evidence="3">Belongs to the Nudix hydrolase family. NudC subfamily.</text>
</comment>
<sequence length="325" mass="35350">MQTSRPSTPSAARVPHVLDRYSDKRGGESWLAGVTDDPDTRYLPIVSGRDRRAGAVPTDGARLRWLTRDGVASLAPRGAQEIYLGRLHDDAASPVAGRHLVAVVVDEPAEEQAEAWQGMRALAPVLDAAEAEILITATAIVNWHAGHTHCPRCGAATDVVHSGWVRVCREDGSQHFPRTDPAVIVSIIDGDDRLLLGANARWGGQRYSTLAGFVEPGESLEAAVVREVGEEAGIQVHSPEYVASQPWPFPASLMLAFRARADAVDVVPDGEEIVDLRWFTRRELAEDIRSGRIAAPMAFSVARRLIELWYGGTLPEPRQPENLTA</sequence>
<evidence type="ECO:0000256" key="1">
    <source>
        <dbReference type="ARBA" id="ARBA00001946"/>
    </source>
</evidence>
<comment type="caution">
    <text evidence="11">The sequence shown here is derived from an EMBL/GenBank/DDBJ whole genome shotgun (WGS) entry which is preliminary data.</text>
</comment>
<keyword evidence="5" id="KW-0479">Metal-binding</keyword>
<dbReference type="InterPro" id="IPR000086">
    <property type="entry name" value="NUDIX_hydrolase_dom"/>
</dbReference>
<keyword evidence="8" id="KW-0520">NAD</keyword>
<feature type="domain" description="Nudix hydrolase" evidence="10">
    <location>
        <begin position="177"/>
        <end position="301"/>
    </location>
</feature>
<comment type="cofactor">
    <cofactor evidence="2">
        <name>Zn(2+)</name>
        <dbReference type="ChEBI" id="CHEBI:29105"/>
    </cofactor>
</comment>
<dbReference type="InterPro" id="IPR049734">
    <property type="entry name" value="NudC-like_C"/>
</dbReference>
<evidence type="ECO:0000256" key="6">
    <source>
        <dbReference type="ARBA" id="ARBA00022801"/>
    </source>
</evidence>
<dbReference type="PROSITE" id="PS51462">
    <property type="entry name" value="NUDIX"/>
    <property type="match status" value="1"/>
</dbReference>
<dbReference type="Pfam" id="PF00293">
    <property type="entry name" value="NUDIX"/>
    <property type="match status" value="1"/>
</dbReference>
<dbReference type="InterPro" id="IPR015376">
    <property type="entry name" value="Znr_NADH_PPase"/>
</dbReference>
<dbReference type="PANTHER" id="PTHR42904">
    <property type="entry name" value="NUDIX HYDROLASE, NUDC SUBFAMILY"/>
    <property type="match status" value="1"/>
</dbReference>
<dbReference type="SUPFAM" id="SSF55811">
    <property type="entry name" value="Nudix"/>
    <property type="match status" value="1"/>
</dbReference>
<keyword evidence="7" id="KW-0460">Magnesium</keyword>
<evidence type="ECO:0000256" key="7">
    <source>
        <dbReference type="ARBA" id="ARBA00022842"/>
    </source>
</evidence>